<reference evidence="3" key="1">
    <citation type="submission" date="2021-01" db="EMBL/GenBank/DDBJ databases">
        <authorList>
            <person name="Corre E."/>
            <person name="Pelletier E."/>
            <person name="Niang G."/>
            <person name="Scheremetjew M."/>
            <person name="Finn R."/>
            <person name="Kale V."/>
            <person name="Holt S."/>
            <person name="Cochrane G."/>
            <person name="Meng A."/>
            <person name="Brown T."/>
            <person name="Cohen L."/>
        </authorList>
    </citation>
    <scope>NUCLEOTIDE SEQUENCE</scope>
    <source>
        <strain evidence="3">UTEX LB 985</strain>
    </source>
</reference>
<protein>
    <recommendedName>
        <fullName evidence="2">ABC1 atypical kinase-like domain-containing protein</fullName>
    </recommendedName>
</protein>
<gene>
    <name evidence="3" type="ORF">CBRE1094_LOCUS16416</name>
</gene>
<dbReference type="PANTHER" id="PTHR10566">
    <property type="entry name" value="CHAPERONE-ACTIVITY OF BC1 COMPLEX CABC1 -RELATED"/>
    <property type="match status" value="1"/>
</dbReference>
<evidence type="ECO:0000256" key="1">
    <source>
        <dbReference type="ARBA" id="ARBA00009670"/>
    </source>
</evidence>
<dbReference type="InterPro" id="IPR004147">
    <property type="entry name" value="ABC1_dom"/>
</dbReference>
<dbReference type="AlphaFoldDB" id="A0A7S2DEB7"/>
<proteinExistence type="inferred from homology"/>
<organism evidence="3">
    <name type="scientific">Haptolina brevifila</name>
    <dbReference type="NCBI Taxonomy" id="156173"/>
    <lineage>
        <taxon>Eukaryota</taxon>
        <taxon>Haptista</taxon>
        <taxon>Haptophyta</taxon>
        <taxon>Prymnesiophyceae</taxon>
        <taxon>Prymnesiales</taxon>
        <taxon>Prymnesiaceae</taxon>
        <taxon>Haptolina</taxon>
    </lineage>
</organism>
<dbReference type="InterPro" id="IPR050154">
    <property type="entry name" value="UbiB_kinase"/>
</dbReference>
<feature type="domain" description="ABC1 atypical kinase-like" evidence="2">
    <location>
        <begin position="255"/>
        <end position="491"/>
    </location>
</feature>
<dbReference type="InterPro" id="IPR011009">
    <property type="entry name" value="Kinase-like_dom_sf"/>
</dbReference>
<name>A0A7S2DEB7_9EUKA</name>
<dbReference type="SUPFAM" id="SSF56112">
    <property type="entry name" value="Protein kinase-like (PK-like)"/>
    <property type="match status" value="1"/>
</dbReference>
<comment type="similarity">
    <text evidence="1">Belongs to the protein kinase superfamily. ADCK protein kinase family.</text>
</comment>
<dbReference type="CDD" id="cd05121">
    <property type="entry name" value="ABC1_ADCK3-like"/>
    <property type="match status" value="1"/>
</dbReference>
<dbReference type="PANTHER" id="PTHR10566:SF113">
    <property type="entry name" value="PROTEIN ACTIVITY OF BC1 COMPLEX KINASE 7, CHLOROPLASTIC"/>
    <property type="match status" value="1"/>
</dbReference>
<accession>A0A7S2DEB7</accession>
<dbReference type="Pfam" id="PF03109">
    <property type="entry name" value="ABC1"/>
    <property type="match status" value="1"/>
</dbReference>
<evidence type="ECO:0000313" key="3">
    <source>
        <dbReference type="EMBL" id="CAD9451926.1"/>
    </source>
</evidence>
<dbReference type="EMBL" id="HBGU01030070">
    <property type="protein sequence ID" value="CAD9451926.1"/>
    <property type="molecule type" value="Transcribed_RNA"/>
</dbReference>
<evidence type="ECO:0000259" key="2">
    <source>
        <dbReference type="Pfam" id="PF03109"/>
    </source>
</evidence>
<sequence>MLTLVSALVSVTAAYHSPLVSPFASRTGVRDARPLTMAIESDVGKATSLEEEFESVKAASQVATALAEALPTAADQQASKLRRGDRIRGAWRSARSVVGLGGAVKEAALELVEDSCDVDEPEVCTDENRFKAAVGELRSLIWKTLRSFIGRSSDEELAQLESSDMESGWQQRGKSSAFKRTTEVWSFLARAGLRVLKARKAKGGPEAVSAAKTAAAEFIRDGLFTLGPTFVKLGQVISTRTDVVEKEYINVLKDLQDNVPGFGGDRAVAIIEKELGKPIDEIFDTFDKEPIAAASLGQVHRATYKGKPVAIKVQRAGLKELFDTDLKNLKVLVKLLDKFDPKSDGADRSYSDIYDESAKLLYEEIDYTLEGRNGARFAASLKEAGLDYIKVPNVIWEATNERVLTMEFVESFKLTDIQRVEAEGLDTKVLASRVADSFLTQILKTGYFHCDPHPGNLCVNTQGQLVFYDCGMMNELSPSVAKGFKEACFAIFGGGPFITQIQLDAAGKRLVDALELMGVLAKGADRLSVEKLARYFIRTFKDVQIGKAASNIKTTLGADLQALTEQQVFRFPSTFTFIFRAFASVDGIGKGLSPQDFDIPKMAQPFIEELTEDDAPKTELGKFASRFGAATGLNVQDIDIGDAAHLG</sequence>